<evidence type="ECO:0000313" key="5">
    <source>
        <dbReference type="EMBL" id="GAA5068949.1"/>
    </source>
</evidence>
<keyword evidence="6" id="KW-1185">Reference proteome</keyword>
<evidence type="ECO:0000313" key="6">
    <source>
        <dbReference type="Proteomes" id="UP001501083"/>
    </source>
</evidence>
<evidence type="ECO:0000259" key="4">
    <source>
        <dbReference type="PROSITE" id="PS01124"/>
    </source>
</evidence>
<comment type="caution">
    <text evidence="5">The sequence shown here is derived from an EMBL/GenBank/DDBJ whole genome shotgun (WGS) entry which is preliminary data.</text>
</comment>
<sequence>MARDDERTPGSTGVGVKGHVLCQRTSGDLAIAQLRPSIPEHEIRHHQHDDMHLVVLLAGHYVSDAVGMPRICAEPALVFNPPGTEHRDRFRSRDGLFLTLAMPEARYARLCDGVRPSEHATRMPRPSLATALGLLRELRSWEDSASPLAIEAIFSELVADTVARAPDAGGSDSLQRAVERIEDDTRAPPSIRELANIVGHHPVYLARVFRKRFGVAPSDYLRKRRLHKAVSLIAQRRSLARAAAELGFVDECHLHRSFVAEFGMTPGAFRRLALGRAEVSRIQDARLRRR</sequence>
<gene>
    <name evidence="5" type="ORF">GCM10025759_05200</name>
</gene>
<keyword evidence="2" id="KW-0238">DNA-binding</keyword>
<dbReference type="Pfam" id="PF02311">
    <property type="entry name" value="AraC_binding"/>
    <property type="match status" value="1"/>
</dbReference>
<dbReference type="PROSITE" id="PS01124">
    <property type="entry name" value="HTH_ARAC_FAMILY_2"/>
    <property type="match status" value="1"/>
</dbReference>
<dbReference type="SMART" id="SM00342">
    <property type="entry name" value="HTH_ARAC"/>
    <property type="match status" value="1"/>
</dbReference>
<dbReference type="InterPro" id="IPR018062">
    <property type="entry name" value="HTH_AraC-typ_CS"/>
</dbReference>
<dbReference type="InterPro" id="IPR050204">
    <property type="entry name" value="AraC_XylS_family_regulators"/>
</dbReference>
<dbReference type="PROSITE" id="PS00041">
    <property type="entry name" value="HTH_ARAC_FAMILY_1"/>
    <property type="match status" value="1"/>
</dbReference>
<dbReference type="PANTHER" id="PTHR46796">
    <property type="entry name" value="HTH-TYPE TRANSCRIPTIONAL ACTIVATOR RHAS-RELATED"/>
    <property type="match status" value="1"/>
</dbReference>
<dbReference type="Pfam" id="PF12833">
    <property type="entry name" value="HTH_18"/>
    <property type="match status" value="1"/>
</dbReference>
<dbReference type="SUPFAM" id="SSF46689">
    <property type="entry name" value="Homeodomain-like"/>
    <property type="match status" value="2"/>
</dbReference>
<name>A0ABP9L0K8_9GAMM</name>
<dbReference type="Proteomes" id="UP001501083">
    <property type="component" value="Unassembled WGS sequence"/>
</dbReference>
<dbReference type="InterPro" id="IPR009057">
    <property type="entry name" value="Homeodomain-like_sf"/>
</dbReference>
<dbReference type="InterPro" id="IPR003313">
    <property type="entry name" value="AraC-bd"/>
</dbReference>
<evidence type="ECO:0000256" key="1">
    <source>
        <dbReference type="ARBA" id="ARBA00023015"/>
    </source>
</evidence>
<dbReference type="InterPro" id="IPR018060">
    <property type="entry name" value="HTH_AraC"/>
</dbReference>
<organism evidence="5 6">
    <name type="scientific">Lysobacter panacisoli</name>
    <dbReference type="NCBI Taxonomy" id="1255263"/>
    <lineage>
        <taxon>Bacteria</taxon>
        <taxon>Pseudomonadati</taxon>
        <taxon>Pseudomonadota</taxon>
        <taxon>Gammaproteobacteria</taxon>
        <taxon>Lysobacterales</taxon>
        <taxon>Lysobacteraceae</taxon>
        <taxon>Lysobacter</taxon>
    </lineage>
</organism>
<dbReference type="Gene3D" id="1.10.10.60">
    <property type="entry name" value="Homeodomain-like"/>
    <property type="match status" value="2"/>
</dbReference>
<reference evidence="6" key="1">
    <citation type="journal article" date="2019" name="Int. J. Syst. Evol. Microbiol.">
        <title>The Global Catalogue of Microorganisms (GCM) 10K type strain sequencing project: providing services to taxonomists for standard genome sequencing and annotation.</title>
        <authorList>
            <consortium name="The Broad Institute Genomics Platform"/>
            <consortium name="The Broad Institute Genome Sequencing Center for Infectious Disease"/>
            <person name="Wu L."/>
            <person name="Ma J."/>
        </authorList>
    </citation>
    <scope>NUCLEOTIDE SEQUENCE [LARGE SCALE GENOMIC DNA]</scope>
    <source>
        <strain evidence="6">JCM 19212</strain>
    </source>
</reference>
<feature type="domain" description="HTH araC/xylS-type" evidence="4">
    <location>
        <begin position="175"/>
        <end position="272"/>
    </location>
</feature>
<dbReference type="EMBL" id="BAABKY010000001">
    <property type="protein sequence ID" value="GAA5068949.1"/>
    <property type="molecule type" value="Genomic_DNA"/>
</dbReference>
<proteinExistence type="predicted"/>
<evidence type="ECO:0000256" key="2">
    <source>
        <dbReference type="ARBA" id="ARBA00023125"/>
    </source>
</evidence>
<keyword evidence="3" id="KW-0804">Transcription</keyword>
<keyword evidence="1" id="KW-0805">Transcription regulation</keyword>
<accession>A0ABP9L0K8</accession>
<evidence type="ECO:0000256" key="3">
    <source>
        <dbReference type="ARBA" id="ARBA00023163"/>
    </source>
</evidence>
<dbReference type="RefSeq" id="WP_158982954.1">
    <property type="nucleotide sequence ID" value="NZ_BAABKY010000001.1"/>
</dbReference>
<protein>
    <recommendedName>
        <fullName evidence="4">HTH araC/xylS-type domain-containing protein</fullName>
    </recommendedName>
</protein>